<name>M5S4Z6_9BACT</name>
<dbReference type="AlphaFoldDB" id="M5S4Z6"/>
<protein>
    <submittedName>
        <fullName evidence="1">Uncharacterized protein</fullName>
    </submittedName>
</protein>
<sequence length="95" mass="10523">MGNAPGPGNHAPILANGQVQSKTCRLMLAVGQPISLRSDPRGDAPGFDDDGRWPKMRLQKRNFKTRERGKNAFDSFLAHASWFLKTISSPYQPVD</sequence>
<dbReference type="STRING" id="1263868.RESH_02845"/>
<dbReference type="EMBL" id="ANOF01000089">
    <property type="protein sequence ID" value="EMI26585.1"/>
    <property type="molecule type" value="Genomic_DNA"/>
</dbReference>
<dbReference type="Proteomes" id="UP000011996">
    <property type="component" value="Unassembled WGS sequence"/>
</dbReference>
<reference evidence="1 2" key="1">
    <citation type="journal article" date="2013" name="Mar. Genomics">
        <title>Expression of sulfatases in Rhodopirellula baltica and the diversity of sulfatases in the genus Rhodopirellula.</title>
        <authorList>
            <person name="Wegner C.E."/>
            <person name="Richter-Heitmann T."/>
            <person name="Klindworth A."/>
            <person name="Klockow C."/>
            <person name="Richter M."/>
            <person name="Achstetter T."/>
            <person name="Glockner F.O."/>
            <person name="Harder J."/>
        </authorList>
    </citation>
    <scope>NUCLEOTIDE SEQUENCE [LARGE SCALE GENOMIC DNA]</scope>
    <source>
        <strain evidence="1 2">SH398</strain>
    </source>
</reference>
<organism evidence="1 2">
    <name type="scientific">Rhodopirellula europaea SH398</name>
    <dbReference type="NCBI Taxonomy" id="1263868"/>
    <lineage>
        <taxon>Bacteria</taxon>
        <taxon>Pseudomonadati</taxon>
        <taxon>Planctomycetota</taxon>
        <taxon>Planctomycetia</taxon>
        <taxon>Pirellulales</taxon>
        <taxon>Pirellulaceae</taxon>
        <taxon>Rhodopirellula</taxon>
    </lineage>
</organism>
<proteinExistence type="predicted"/>
<comment type="caution">
    <text evidence="1">The sequence shown here is derived from an EMBL/GenBank/DDBJ whole genome shotgun (WGS) entry which is preliminary data.</text>
</comment>
<evidence type="ECO:0000313" key="2">
    <source>
        <dbReference type="Proteomes" id="UP000011996"/>
    </source>
</evidence>
<gene>
    <name evidence="1" type="ORF">RESH_02845</name>
</gene>
<accession>M5S4Z6</accession>
<evidence type="ECO:0000313" key="1">
    <source>
        <dbReference type="EMBL" id="EMI26585.1"/>
    </source>
</evidence>